<dbReference type="PANTHER" id="PTHR30055:SF234">
    <property type="entry name" value="HTH-TYPE TRANSCRIPTIONAL REGULATOR BETI"/>
    <property type="match status" value="1"/>
</dbReference>
<evidence type="ECO:0000313" key="6">
    <source>
        <dbReference type="EMBL" id="MBP2331035.1"/>
    </source>
</evidence>
<keyword evidence="1" id="KW-0805">Transcription regulation</keyword>
<dbReference type="Pfam" id="PF13972">
    <property type="entry name" value="TetR"/>
    <property type="match status" value="1"/>
</dbReference>
<keyword evidence="2 4" id="KW-0238">DNA-binding</keyword>
<proteinExistence type="predicted"/>
<evidence type="ECO:0000256" key="4">
    <source>
        <dbReference type="PROSITE-ProRule" id="PRU00335"/>
    </source>
</evidence>
<dbReference type="InterPro" id="IPR050109">
    <property type="entry name" value="HTH-type_TetR-like_transc_reg"/>
</dbReference>
<keyword evidence="7" id="KW-1185">Reference proteome</keyword>
<keyword evidence="3" id="KW-0804">Transcription</keyword>
<evidence type="ECO:0000313" key="7">
    <source>
        <dbReference type="Proteomes" id="UP001519332"/>
    </source>
</evidence>
<feature type="DNA-binding region" description="H-T-H motif" evidence="4">
    <location>
        <begin position="30"/>
        <end position="49"/>
    </location>
</feature>
<dbReference type="Pfam" id="PF00440">
    <property type="entry name" value="TetR_N"/>
    <property type="match status" value="1"/>
</dbReference>
<dbReference type="InterPro" id="IPR025722">
    <property type="entry name" value="TetR"/>
</dbReference>
<gene>
    <name evidence="6" type="ORF">JOF56_011420</name>
</gene>
<evidence type="ECO:0000259" key="5">
    <source>
        <dbReference type="PROSITE" id="PS50977"/>
    </source>
</evidence>
<evidence type="ECO:0000256" key="3">
    <source>
        <dbReference type="ARBA" id="ARBA00023163"/>
    </source>
</evidence>
<evidence type="ECO:0000256" key="2">
    <source>
        <dbReference type="ARBA" id="ARBA00023125"/>
    </source>
</evidence>
<evidence type="ECO:0000256" key="1">
    <source>
        <dbReference type="ARBA" id="ARBA00023015"/>
    </source>
</evidence>
<feature type="domain" description="HTH tetR-type" evidence="5">
    <location>
        <begin position="7"/>
        <end position="67"/>
    </location>
</feature>
<dbReference type="InterPro" id="IPR001647">
    <property type="entry name" value="HTH_TetR"/>
</dbReference>
<dbReference type="Gene3D" id="1.10.357.10">
    <property type="entry name" value="Tetracycline Repressor, domain 2"/>
    <property type="match status" value="1"/>
</dbReference>
<protein>
    <submittedName>
        <fullName evidence="6">AcrR family transcriptional regulator</fullName>
    </submittedName>
</protein>
<accession>A0ABS4U2Y9</accession>
<name>A0ABS4U2Y9_9PSEU</name>
<dbReference type="RefSeq" id="WP_209647682.1">
    <property type="nucleotide sequence ID" value="NZ_JAGINW010000001.1"/>
</dbReference>
<dbReference type="EMBL" id="JAGINW010000001">
    <property type="protein sequence ID" value="MBP2331035.1"/>
    <property type="molecule type" value="Genomic_DNA"/>
</dbReference>
<dbReference type="Proteomes" id="UP001519332">
    <property type="component" value="Unassembled WGS sequence"/>
</dbReference>
<dbReference type="PRINTS" id="PR00455">
    <property type="entry name" value="HTHTETR"/>
</dbReference>
<dbReference type="InterPro" id="IPR009057">
    <property type="entry name" value="Homeodomain-like_sf"/>
</dbReference>
<dbReference type="PANTHER" id="PTHR30055">
    <property type="entry name" value="HTH-TYPE TRANSCRIPTIONAL REGULATOR RUTR"/>
    <property type="match status" value="1"/>
</dbReference>
<dbReference type="PROSITE" id="PS50977">
    <property type="entry name" value="HTH_TETR_2"/>
    <property type="match status" value="1"/>
</dbReference>
<comment type="caution">
    <text evidence="6">The sequence shown here is derived from an EMBL/GenBank/DDBJ whole genome shotgun (WGS) entry which is preliminary data.</text>
</comment>
<sequence>MSSKTSERTRLKVLEAARELFNERGTAAVSTNHIAAEAGISPGNLYYHFRDKQQIIRALFDRYSGELDNRWAPDPDAEHNIATLGRNLAEGAELSWAYRFFQRELMVLLRADVELRAAYDVVYERRFSEMRGFAQELVRQNMVRVPRPPRTIDDLIAALWLIADGWQSLLDLTGDPTDQHQVARVTDLLMVVLEPYLTDEGRRLFEGTS</sequence>
<reference evidence="6 7" key="1">
    <citation type="submission" date="2021-03" db="EMBL/GenBank/DDBJ databases">
        <title>Sequencing the genomes of 1000 actinobacteria strains.</title>
        <authorList>
            <person name="Klenk H.-P."/>
        </authorList>
    </citation>
    <scope>NUCLEOTIDE SEQUENCE [LARGE SCALE GENOMIC DNA]</scope>
    <source>
        <strain evidence="6 7">DSM 46670</strain>
    </source>
</reference>
<organism evidence="6 7">
    <name type="scientific">Kibdelosporangium banguiense</name>
    <dbReference type="NCBI Taxonomy" id="1365924"/>
    <lineage>
        <taxon>Bacteria</taxon>
        <taxon>Bacillati</taxon>
        <taxon>Actinomycetota</taxon>
        <taxon>Actinomycetes</taxon>
        <taxon>Pseudonocardiales</taxon>
        <taxon>Pseudonocardiaceae</taxon>
        <taxon>Kibdelosporangium</taxon>
    </lineage>
</organism>
<dbReference type="SUPFAM" id="SSF46689">
    <property type="entry name" value="Homeodomain-like"/>
    <property type="match status" value="1"/>
</dbReference>